<dbReference type="EMBL" id="GEDC01017897">
    <property type="protein sequence ID" value="JAS19401.1"/>
    <property type="molecule type" value="Transcribed_RNA"/>
</dbReference>
<sequence>MSLSKPSSILYKSLEVYYNSLFNNPIRTKAICSLMIAVFGNLTSQYITGAKTLNQDSLISFGLFGFLFGGPLPHFFYEILERIIPFEANCPAVKQLFLERFLFTPLFQFFSLYMLARFEMRDLVNNIISFFWIIFLTRKKQLTDATKRNRLD</sequence>
<keyword evidence="3" id="KW-0812">Transmembrane</keyword>
<evidence type="ECO:0000256" key="4">
    <source>
        <dbReference type="ARBA" id="ARBA00022989"/>
    </source>
</evidence>
<dbReference type="InterPro" id="IPR007248">
    <property type="entry name" value="Mpv17_PMP22"/>
</dbReference>
<reference evidence="7" key="1">
    <citation type="submission" date="2015-12" db="EMBL/GenBank/DDBJ databases">
        <title>De novo transcriptome assembly of four potential Pierce s Disease insect vectors from Arizona vineyards.</title>
        <authorList>
            <person name="Tassone E.E."/>
        </authorList>
    </citation>
    <scope>NUCLEOTIDE SEQUENCE</scope>
</reference>
<comment type="subcellular location">
    <subcellularLocation>
        <location evidence="1">Membrane</location>
        <topology evidence="1">Multi-pass membrane protein</topology>
    </subcellularLocation>
</comment>
<name>A0A1B6D139_9HEMI</name>
<evidence type="ECO:0000256" key="3">
    <source>
        <dbReference type="ARBA" id="ARBA00022692"/>
    </source>
</evidence>
<evidence type="ECO:0000256" key="1">
    <source>
        <dbReference type="ARBA" id="ARBA00004141"/>
    </source>
</evidence>
<accession>A0A1B6D139</accession>
<gene>
    <name evidence="7" type="ORF">g.934</name>
</gene>
<organism evidence="7">
    <name type="scientific">Clastoptera arizonana</name>
    <name type="common">Arizona spittle bug</name>
    <dbReference type="NCBI Taxonomy" id="38151"/>
    <lineage>
        <taxon>Eukaryota</taxon>
        <taxon>Metazoa</taxon>
        <taxon>Ecdysozoa</taxon>
        <taxon>Arthropoda</taxon>
        <taxon>Hexapoda</taxon>
        <taxon>Insecta</taxon>
        <taxon>Pterygota</taxon>
        <taxon>Neoptera</taxon>
        <taxon>Paraneoptera</taxon>
        <taxon>Hemiptera</taxon>
        <taxon>Auchenorrhyncha</taxon>
        <taxon>Cercopoidea</taxon>
        <taxon>Clastopteridae</taxon>
        <taxon>Clastoptera</taxon>
    </lineage>
</organism>
<evidence type="ECO:0000256" key="2">
    <source>
        <dbReference type="ARBA" id="ARBA00006824"/>
    </source>
</evidence>
<protein>
    <recommendedName>
        <fullName evidence="8">Peroxisomal membrane protein 2</fullName>
    </recommendedName>
</protein>
<comment type="similarity">
    <text evidence="2 6">Belongs to the peroxisomal membrane protein PXMP2/4 family.</text>
</comment>
<evidence type="ECO:0000313" key="7">
    <source>
        <dbReference type="EMBL" id="JAS19401.1"/>
    </source>
</evidence>
<evidence type="ECO:0000256" key="6">
    <source>
        <dbReference type="RuleBase" id="RU363053"/>
    </source>
</evidence>
<evidence type="ECO:0008006" key="8">
    <source>
        <dbReference type="Google" id="ProtNLM"/>
    </source>
</evidence>
<dbReference type="PANTHER" id="PTHR11266">
    <property type="entry name" value="PEROXISOMAL MEMBRANE PROTEIN 2, PXMP2 MPV17"/>
    <property type="match status" value="1"/>
</dbReference>
<keyword evidence="4" id="KW-1133">Transmembrane helix</keyword>
<proteinExistence type="inferred from homology"/>
<dbReference type="AlphaFoldDB" id="A0A1B6D139"/>
<dbReference type="PANTHER" id="PTHR11266:SF80">
    <property type="entry name" value="PEROXISOMAL MEMBRANE PROTEIN 2"/>
    <property type="match status" value="1"/>
</dbReference>
<keyword evidence="5" id="KW-0472">Membrane</keyword>
<evidence type="ECO:0000256" key="5">
    <source>
        <dbReference type="ARBA" id="ARBA00023136"/>
    </source>
</evidence>
<dbReference type="GO" id="GO:0005778">
    <property type="term" value="C:peroxisomal membrane"/>
    <property type="evidence" value="ECO:0007669"/>
    <property type="project" value="TreeGrafter"/>
</dbReference>